<evidence type="ECO:0000256" key="7">
    <source>
        <dbReference type="ARBA" id="ARBA00022506"/>
    </source>
</evidence>
<evidence type="ECO:0000256" key="32">
    <source>
        <dbReference type="HAMAP-Rule" id="MF_04083"/>
    </source>
</evidence>
<evidence type="ECO:0000256" key="5">
    <source>
        <dbReference type="ARBA" id="ARBA00004578"/>
    </source>
</evidence>
<sequence length="846" mass="95930">MRVKGIRMNYQNLWRGGTLLLGVLMICSVAEDLWVTVYYGVPVWRDATTTLFCASDAKSYDKEVHNVWATHACVPTDPNPQEQVLENVTENFNMWKNNMVEQMHEDIISLWDQSLKPCVKLTPLCVTLNCTNVDKTNRTNSSEEEMREMRNCSFNITTSMKDKMQKGYSVFYKLDLVAIDNKSTAINYTNYRLISCNTSVLTQACPKVSFEPIPIHYCAPAGFAILKCNNKTFSGKGPCKNVSTVQCTHGIRPVVSTQLLLNGSLAEEEIVLRSENFTDNTKTIIVQLNESIVINCTRPNNNTRKGIPIGPGSAFYTTDIIGDIRQAHCNISRTEWNTTLEKVKKKLNEQFNKTILFDKPSGGDLEIVTHSFNCGGEFFYCNTTELFTNTTVSNTTREGNITLQCRIKQIINMWQKVGKAMYAPPIKGRISCSSNITGLLLTRDGGKGNNTDNKTETFRPIGGNMKDNWRSELYKYKVVKIEPLGIAPTKAKRRVVQREKRAVGFGAVIFGFLGAAGSTMGAAAVTLTAQARLLLSGIVQQQNNLLRAIEAQQHLLQLTVWGIKQLQARVLALERYLKDQQLLGIWGCSGKLICTTTVPWNTSWSNKTLSQIWDNMTWMEWEKEIDNYTNFIYTLLEESQNQQEKNEQELLELDKWASLWNWFTITNWLWYIKMFIMIVGGLVGLRIVFAVLSIVNRVRQGYSPLSLQTLLPAQRGPDRPEGIEGEGGERDRDRSGPLVNGFLTLIWVDLRSLCLFSYHRLTDLLLIVTRIVELLGRRGWEALKYLWSLLQYWSQELKNSAISLLNTTAIAVAEGTDRIIEVLQRAGRAVLHIPRRIRQGFERALL</sequence>
<feature type="domain" description="Human immunodeficiency virus 1 envelope glycoprotein Gp120" evidence="35">
    <location>
        <begin position="33"/>
        <end position="501"/>
    </location>
</feature>
<dbReference type="GO" id="GO:0075512">
    <property type="term" value="P:clathrin-dependent endocytosis of virus by host cell"/>
    <property type="evidence" value="ECO:0007669"/>
    <property type="project" value="UniProtKB-UniRule"/>
</dbReference>
<dbReference type="SUPFAM" id="SSF56502">
    <property type="entry name" value="gp120 core"/>
    <property type="match status" value="2"/>
</dbReference>
<comment type="PTM">
    <text evidence="32">Palmitoylation of the transmembrane protein and of Env polyprotein (prior to its proteolytic cleavage) is essential for their association with host cell membrane lipid rafts. Palmitoylation is therefore required for envelope trafficking to classical lipid rafts, but not for viral replication.</text>
</comment>
<keyword evidence="9 32" id="KW-1032">Host cell membrane</keyword>
<dbReference type="InterPro" id="IPR000328">
    <property type="entry name" value="GP41-like"/>
</dbReference>
<keyword evidence="18 32" id="KW-0946">Virion</keyword>
<dbReference type="GO" id="GO:0019064">
    <property type="term" value="P:fusion of virus membrane with host plasma membrane"/>
    <property type="evidence" value="ECO:0007669"/>
    <property type="project" value="UniProtKB-UniRule"/>
</dbReference>
<comment type="similarity">
    <text evidence="32">Belongs to the HIV-1 env protein family.</text>
</comment>
<evidence type="ECO:0000256" key="26">
    <source>
        <dbReference type="ARBA" id="ARBA00023139"/>
    </source>
</evidence>
<comment type="domain">
    <text evidence="32">The membrane proximal external region (MPER) present in gp41 is a tryptophan-rich region recognized by the antibodies 2F5, Z13, and 4E10. MPER seems to play a role in fusion.</text>
</comment>
<keyword evidence="12 32" id="KW-1162">Viral penetration into host cytoplasm</keyword>
<keyword evidence="11 32" id="KW-0945">Host-virus interaction</keyword>
<comment type="subcellular location">
    <molecule>Transmembrane protein gp41</molecule>
    <subcellularLocation>
        <location evidence="32">Virion membrane</location>
        <topology evidence="32">Single-pass type I membrane protein</topology>
    </subcellularLocation>
    <subcellularLocation>
        <location evidence="32">Host cell membrane</location>
        <topology evidence="32">Single-pass type I membrane protein</topology>
    </subcellularLocation>
    <subcellularLocation>
        <location evidence="32">Host endosome membrane</location>
        <topology evidence="32">Single-pass type I membrane protein</topology>
    </subcellularLocation>
    <text evidence="32">It is probably concentrated at the site of budding and incorporated into the virions possibly by contacts between the cytoplasmic tail of Env and the N-terminus of Gag.</text>
</comment>
<comment type="function">
    <text evidence="32">Transmembrane protein gp41: Acts as a class I viral fusion protein. Under the current model, the protein has at least 3 conformational states: pre-fusion native state, pre-hairpin intermediate state, and post-fusion hairpin state. During fusion of viral and target intracellular membranes, the coiled coil regions (heptad repeats) assume a trimer-of-hairpins structure, positioning the fusion peptide in close proximity to the C-terminal region of the ectodomain. The formation of this structure appears to drive apposition and subsequent fusion of viral and target cell membranes. Complete fusion occurs in host cell endosomes and is dynamin-dependent, however some lipid transfer might occur at the plasma membrane. The virus undergoes clathrin-dependent internalization long before endosomal fusion, thus minimizing the surface exposure of conserved viral epitopes during fusion and reducing the efficacy of inhibitors targeting these epitopes. Membranes fusion leads to delivery of the nucleocapsid into the cytoplasm.</text>
</comment>
<keyword evidence="21 32" id="KW-1164">Virus endocytosis by host</keyword>
<dbReference type="GO" id="GO:0039654">
    <property type="term" value="P:fusion of virus membrane with host endosome membrane"/>
    <property type="evidence" value="ECO:0007669"/>
    <property type="project" value="UniProtKB-UniRule"/>
</dbReference>
<evidence type="ECO:0000256" key="1">
    <source>
        <dbReference type="ARBA" id="ARBA00004402"/>
    </source>
</evidence>
<evidence type="ECO:0000256" key="27">
    <source>
        <dbReference type="ARBA" id="ARBA00023157"/>
    </source>
</evidence>
<feature type="disulfide bond" evidence="32">
    <location>
        <begin position="228"/>
        <end position="239"/>
    </location>
</feature>
<feature type="region of interest" description="MPER; binding to GalCer" evidence="32">
    <location>
        <begin position="652"/>
        <end position="673"/>
    </location>
</feature>
<comment type="subcellular location">
    <molecule>Surface protein gp120</molecule>
    <subcellularLocation>
        <location evidence="32">Virion membrane</location>
        <topology evidence="32">Peripheral membrane protein</topology>
    </subcellularLocation>
    <subcellularLocation>
        <location evidence="32">Host cell membrane</location>
        <topology evidence="32">Peripheral membrane protein</topology>
    </subcellularLocation>
    <subcellularLocation>
        <location evidence="32">Host endosome membrane</location>
        <topology evidence="32">Single-pass type I membrane protein</topology>
    </subcellularLocation>
    <text evidence="32">The surface protein is not anchored to the viral envelope, but associates with the extravirion surface through its binding to TM. It is probably concentrated at the site of budding and incorporated into the virions possibly by contacts between the cytoplasmic tail of Env and the N-terminus of Gag.</text>
</comment>
<keyword evidence="13 32" id="KW-0165">Cleavage on pair of basic residues</keyword>
<evidence type="ECO:0000256" key="9">
    <source>
        <dbReference type="ARBA" id="ARBA00022511"/>
    </source>
</evidence>
<evidence type="ECO:0000256" key="28">
    <source>
        <dbReference type="ARBA" id="ARBA00023180"/>
    </source>
</evidence>
<feature type="coiled-coil region" evidence="32">
    <location>
        <begin position="623"/>
        <end position="657"/>
    </location>
</feature>
<keyword evidence="20 32" id="KW-0261">Viral envelope protein</keyword>
<evidence type="ECO:0000259" key="35">
    <source>
        <dbReference type="Pfam" id="PF00516"/>
    </source>
</evidence>
<evidence type="ECO:0000256" key="13">
    <source>
        <dbReference type="ARBA" id="ARBA00022685"/>
    </source>
</evidence>
<evidence type="ECO:0000259" key="36">
    <source>
        <dbReference type="Pfam" id="PF00517"/>
    </source>
</evidence>
<reference evidence="37" key="1">
    <citation type="submission" date="2010-08" db="EMBL/GenBank/DDBJ databases">
        <authorList>
            <person name="Gnanakaran G."/>
            <person name="Keele B."/>
            <person name="Li H."/>
            <person name="Wang S."/>
            <person name="Williamson C."/>
            <person name="Gao F."/>
            <person name="Swanstrom R."/>
            <person name="Cohen M."/>
            <person name="Daniels M."/>
            <person name="Hraber P."/>
            <person name="Gaschen B."/>
            <person name="Ashmal M."/>
            <person name="Letvin N."/>
            <person name="Haynes B."/>
            <person name="Hahn B."/>
            <person name="Shaw G."/>
            <person name="Bhattacharya T."/>
            <person name="Korber B."/>
        </authorList>
    </citation>
    <scope>NUCLEOTIDE SEQUENCE</scope>
    <source>
        <strain evidence="37">1791_E8</strain>
    </source>
</reference>
<dbReference type="Pfam" id="PF00516">
    <property type="entry name" value="GP120"/>
    <property type="match status" value="1"/>
</dbReference>
<organismHost>
    <name type="scientific">Homo sapiens</name>
    <name type="common">Human</name>
    <dbReference type="NCBI Taxonomy" id="9606"/>
</organismHost>
<dbReference type="GO" id="GO:1903911">
    <property type="term" value="P:positive regulation of receptor clustering"/>
    <property type="evidence" value="ECO:0007669"/>
    <property type="project" value="UniProtKB-UniRule"/>
</dbReference>
<evidence type="ECO:0000256" key="4">
    <source>
        <dbReference type="ARBA" id="ARBA00004563"/>
    </source>
</evidence>
<evidence type="ECO:0000256" key="6">
    <source>
        <dbReference type="ARBA" id="ARBA00004650"/>
    </source>
</evidence>
<feature type="compositionally biased region" description="Basic and acidic residues" evidence="34">
    <location>
        <begin position="716"/>
        <end position="733"/>
    </location>
</feature>
<feature type="disulfide bond" evidence="32">
    <location>
        <begin position="53"/>
        <end position="73"/>
    </location>
</feature>
<keyword evidence="28 32" id="KW-0325">Glycoprotein</keyword>
<feature type="region of interest" description="Fusion peptide" evidence="32">
    <location>
        <begin position="502"/>
        <end position="522"/>
    </location>
</feature>
<evidence type="ECO:0000256" key="24">
    <source>
        <dbReference type="ARBA" id="ARBA00023054"/>
    </source>
</evidence>
<evidence type="ECO:0000256" key="12">
    <source>
        <dbReference type="ARBA" id="ARBA00022595"/>
    </source>
</evidence>
<dbReference type="EMBL" id="HQ216940">
    <property type="protein sequence ID" value="AEN21941.1"/>
    <property type="molecule type" value="Genomic_RNA"/>
</dbReference>
<evidence type="ECO:0000256" key="11">
    <source>
        <dbReference type="ARBA" id="ARBA00022581"/>
    </source>
</evidence>
<evidence type="ECO:0000256" key="33">
    <source>
        <dbReference type="RuleBase" id="RU363095"/>
    </source>
</evidence>
<name>G3DCZ6_HV1</name>
<evidence type="ECO:0000313" key="37">
    <source>
        <dbReference type="EMBL" id="AEN21941.1"/>
    </source>
</evidence>
<organism evidence="37">
    <name type="scientific">Human immunodeficiency virus type 1</name>
    <name type="common">HIV-1</name>
    <dbReference type="NCBI Taxonomy" id="11676"/>
    <lineage>
        <taxon>Viruses</taxon>
        <taxon>Riboviria</taxon>
        <taxon>Pararnavirae</taxon>
        <taxon>Artverviricota</taxon>
        <taxon>Revtraviricetes</taxon>
        <taxon>Ortervirales</taxon>
        <taxon>Retroviridae</taxon>
        <taxon>Orthoretrovirinae</taxon>
        <taxon>Lentivirus</taxon>
        <taxon>Lentivirus humimdef1</taxon>
    </lineage>
</organism>
<comment type="miscellaneous">
    <text evidence="32">Inhibitors targeting HIV-1 viral envelope proteins are used as antiretroviral drugs. Attachment of virions to the cell surface via non-specific interactions and CD4 binding can be blocked by inhibitors that include cyanovirin-N, cyclotriazadisulfonamide analogs, PRO 2000, TNX 355 and PRO 542. In addition, BMS 806 can block CD4-induced conformational changes. Env interactions with the coreceptor molecules can be targeted by CCR5 antagonists including SCH-D, maraviroc (UK 427857) and aplaviroc (GW 873140), and the CXCR4 antagonist AMD 070. Fusion of viral and cellular membranes can be inhibited by peptides such as enfuvirtide and tifuvirtide (T 1249). Resistance to inhibitors associated with mutations in Env are observed. Most of the time, single mutations confer only a modest reduction in drug susceptibility. Combination of several mutations is usually required to develop a high-level drug resistance.</text>
</comment>
<comment type="PTM">
    <text evidence="32">Specific enzymatic cleavages in vivo yield mature proteins. Envelope glycoproteins are synthesized as a inactive precursor that is heavily N-glycosylated and processed likely by host cell furin in the Golgi to yield the mature SU and TM proteins. The cleavage site between SU and TM requires the minimal sequence [KR]-X-[KR]-R. About 2 of the 9 disulfide bonds of gp41 are reduced by P4HB/PDI, following binding to CD4 receptor.</text>
</comment>
<keyword evidence="25 32" id="KW-0472">Membrane</keyword>
<keyword evidence="23 32" id="KW-1039">Host endosome</keyword>
<feature type="region of interest" description="Immunosuppression" evidence="32">
    <location>
        <begin position="564"/>
        <end position="582"/>
    </location>
</feature>
<keyword evidence="26 32" id="KW-0564">Palmitate</keyword>
<keyword evidence="27 32" id="KW-1015">Disulfide bond</keyword>
<feature type="domain" description="Retroviral envelope protein GP41-like" evidence="36">
    <location>
        <begin position="520"/>
        <end position="709"/>
    </location>
</feature>
<dbReference type="GO" id="GO:1903908">
    <property type="term" value="P:positive regulation of plasma membrane raft polarization"/>
    <property type="evidence" value="ECO:0007669"/>
    <property type="project" value="UniProtKB-UniRule"/>
</dbReference>
<reference evidence="37" key="2">
    <citation type="journal article" date="2011" name="PLoS Pathog.">
        <title>Recurrent Signature Patterns in HIV-1 B Clade Envelope Glycoproteins Associated with either Early or Chronic Infections.</title>
        <authorList>
            <person name="Gnanakaran S."/>
            <person name="Bhattacharya T."/>
            <person name="Daniels M."/>
            <person name="Keele B.F."/>
            <person name="Hraber P.T."/>
            <person name="Lapedes A.S."/>
            <person name="Shen T."/>
            <person name="Gaschen B."/>
            <person name="Krishnamoorthy M."/>
            <person name="Li H."/>
            <person name="Decker J.M."/>
            <person name="Salazar-Gonzalez J.F."/>
            <person name="Wang S."/>
            <person name="Jiang C."/>
            <person name="Gao F."/>
            <person name="Swanstrom R."/>
            <person name="Anderson J.A."/>
            <person name="Ping L.H."/>
            <person name="Cohen M.S."/>
            <person name="Markowitz M."/>
            <person name="Goepfert P.A."/>
            <person name="Saag M.S."/>
            <person name="Eron J.J."/>
            <person name="Hicks C.B."/>
            <person name="Blattner W.A."/>
            <person name="Tomaras G.D."/>
            <person name="Asmal M."/>
            <person name="Letvin N.L."/>
            <person name="Gilbert P.B."/>
            <person name="Decamp A.C."/>
            <person name="Magaret C.A."/>
            <person name="Schief W.R."/>
            <person name="Ban Y.E."/>
            <person name="Zhang M."/>
            <person name="Soderberg K.A."/>
            <person name="Sodroski J.G."/>
            <person name="Haynes B.F."/>
            <person name="Shaw G.M."/>
            <person name="Hahn B.H."/>
            <person name="Korber B."/>
        </authorList>
    </citation>
    <scope>NUCLEOTIDE SEQUENCE</scope>
    <source>
        <strain evidence="37">1791_E8</strain>
    </source>
</reference>
<comment type="caution">
    <text evidence="32">Lacks conserved residue(s) required for the propagation of feature annotation.</text>
</comment>
<feature type="short sequence motif" description="Di-leucine internalization motif" evidence="32">
    <location>
        <begin position="845"/>
        <end position="846"/>
    </location>
</feature>
<keyword evidence="31 32" id="KW-1160">Virus entry into host cell</keyword>
<evidence type="ECO:0000256" key="8">
    <source>
        <dbReference type="ARBA" id="ARBA00022510"/>
    </source>
</evidence>
<dbReference type="FunFam" id="2.170.40.20:FF:000003">
    <property type="entry name" value="Envelope glycoprotein gp160"/>
    <property type="match status" value="1"/>
</dbReference>
<dbReference type="Pfam" id="PF00517">
    <property type="entry name" value="GP41"/>
    <property type="match status" value="1"/>
</dbReference>
<keyword evidence="16 32" id="KW-0732">Signal</keyword>
<keyword evidence="22 32" id="KW-1133">Transmembrane helix</keyword>
<dbReference type="GO" id="GO:0020002">
    <property type="term" value="C:host cell plasma membrane"/>
    <property type="evidence" value="ECO:0007669"/>
    <property type="project" value="UniProtKB-SubCell"/>
</dbReference>
<evidence type="ECO:0000256" key="18">
    <source>
        <dbReference type="ARBA" id="ARBA00022844"/>
    </source>
</evidence>
<evidence type="ECO:0000256" key="10">
    <source>
        <dbReference type="ARBA" id="ARBA00022570"/>
    </source>
</evidence>
<keyword evidence="17 32" id="KW-1161">Viral attachment to host cell</keyword>
<comment type="function">
    <text evidence="32">Surface protein gp120: Attaches the virus to the host lymphoid cell by binding to the primary receptor CD4. This interaction induces a structural rearrangement creating a high affinity binding site for a chemokine coreceptor like CXCR4 and/or CCR5. Acts as a ligand for CD209/DC-SIGN and CLEC4M/DC-SIGNR, which are respectively found on dendritic cells (DCs), and on endothelial cells of liver sinusoids and lymph node sinuses. These interactions allow capture of viral particles at mucosal surfaces by these cells and subsequent transmission to permissive cells. HIV subverts the migration properties of dendritic cells to gain access to CD4+ T-cells in lymph nodes. Virus transmission to permissive T-cells occurs either in trans (without DCs infection, through viral capture and transmission), or in cis (following DCs productive infection, through the usual CD4-gp120 interaction), thereby inducing a robust infection. In trans infection, bound virions remain infectious over days and it is proposed that they are not degraded, but protected in non-lysosomal acidic organelles within the DCs close to the cell membrane thus contributing to the viral infectious potential during DCs' migration from the periphery to the lymphoid tissues. On arrival at lymphoid tissues, intact virions recycle back to DCs' cell surface allowing virus transmission to CD4+ T-cells.</text>
</comment>
<dbReference type="FunFam" id="1.20.5.490:FF:000001">
    <property type="entry name" value="Envelope glycoprotein gp160"/>
    <property type="match status" value="1"/>
</dbReference>
<feature type="chain" id="PRO_5023225348" description="Envelope glycoprotein gp160" evidence="32">
    <location>
        <begin position="32"/>
        <end position="846"/>
    </location>
</feature>
<evidence type="ECO:0000256" key="17">
    <source>
        <dbReference type="ARBA" id="ARBA00022804"/>
    </source>
</evidence>
<dbReference type="GO" id="GO:0019082">
    <property type="term" value="P:viral protein processing"/>
    <property type="evidence" value="ECO:0007669"/>
    <property type="project" value="UniProtKB-UniRule"/>
</dbReference>
<dbReference type="Gene3D" id="1.20.5.490">
    <property type="entry name" value="Single helix bin"/>
    <property type="match status" value="1"/>
</dbReference>
<keyword evidence="8 32" id="KW-1170">Fusion of virus membrane with host endosomal membrane</keyword>
<comment type="miscellaneous">
    <text evidence="32">HIV-1 lineages are divided in three main groups, M (for Major), O (for Outlier), and N (for New, or Non-M, Non-O). The vast majority of strains found worldwide belong to the group M. Group O seems to be endemic to and largely confined to Cameroon and neighboring countries in West Central Africa, where these viruses represent a small minority of HIV-1 strains. The group N is represented by a limited number of isolates from Cameroonian persons. The group M is further subdivided in 9 clades or subtypes (A to D, F to H, J and K).</text>
</comment>
<dbReference type="GO" id="GO:0019062">
    <property type="term" value="P:virion attachment to host cell"/>
    <property type="evidence" value="ECO:0007669"/>
    <property type="project" value="UniProtKB-UniRule"/>
</dbReference>
<dbReference type="HAMAP" id="MF_04083">
    <property type="entry name" value="HIV_ENV"/>
    <property type="match status" value="1"/>
</dbReference>
<proteinExistence type="inferred from homology"/>
<evidence type="ECO:0000256" key="23">
    <source>
        <dbReference type="ARBA" id="ARBA00023046"/>
    </source>
</evidence>
<evidence type="ECO:0000256" key="3">
    <source>
        <dbReference type="ARBA" id="ARBA00004505"/>
    </source>
</evidence>
<comment type="PTM">
    <text evidence="32">Highly glycosylated by host. The high number of glycan on the protein is reffered to as 'glycan shield' because it contributes to hide protein sequence from adaptive immune system.</text>
</comment>
<evidence type="ECO:0000256" key="2">
    <source>
        <dbReference type="ARBA" id="ARBA00004433"/>
    </source>
</evidence>
<comment type="domain">
    <text evidence="32">Some of the most genetically diverse regions of the viral genome are present in Env. They are called variable regions 1 through 5 (V1 through V5). Coreceptor usage of gp120 is determined mainly by the primary structure of the third variable region (V3) in the outer domain of gp120. The sequence of V3 determines which coreceptor, CCR5 and/or CXCR4 (corresponding to R5/macrophage, X4/T cell and R5X4/T cell and macrophage tropism), is used to trigger the fusion potential of the Env complex, and hence which cells the virus can infect. Binding to CCR5 involves a region adjacent in addition to V3.</text>
</comment>
<accession>G3DCZ6</accession>
<comment type="function">
    <text evidence="32">Envelope glycoprotein gp160: Oligomerizes in the host endoplasmic reticulum into predominantly trimers. In a second time, gp160 transits in the host Golgi, where glycosylation is completed. The precursor is then proteolytically cleaved in the trans-Golgi and thereby activated by cellular furin or furin-like proteases to produce gp120 and gp41.</text>
</comment>
<feature type="site" description="Cleavage; by host furin" evidence="32">
    <location>
        <begin position="501"/>
        <end position="502"/>
    </location>
</feature>
<comment type="subunit">
    <text evidence="32">The mature envelope protein (Env) consists of a homotrimer of non-covalently associated gp120-gp41 heterodimers. The resulting complex protrudes from the virus surface as a spike. There seems to be as few as 10 spikes on the average virion. Surface protein gp120 interacts with host CD4, CCR5 and CXCR4. Gp120 also interacts with the C-type lectins CD209/DC-SIGN and CLEC4M/DC-SIGNR (collectively referred to as DC-SIGN(R)). Gp120 and gp41 interact with GalCer. Gp120 interacts with host ITGA4/ITGB7 complex; on CD4+ T-cells, this interaction results in rapid activation of integrin ITGAL/LFA-1, which facilitates efficient cell-to-cell spreading of HIV-1. Gp120 interacts with cell-associated heparan sulfate; this interaction increases virus infectivity on permissive cells and may be involved in infection of CD4- cells.</text>
</comment>
<dbReference type="GO" id="GO:0016020">
    <property type="term" value="C:membrane"/>
    <property type="evidence" value="ECO:0007669"/>
    <property type="project" value="UniProtKB-UniRule"/>
</dbReference>
<evidence type="ECO:0000256" key="19">
    <source>
        <dbReference type="ARBA" id="ARBA00022870"/>
    </source>
</evidence>
<dbReference type="CDD" id="cd09909">
    <property type="entry name" value="HIV-1-like_HR1-HR2"/>
    <property type="match status" value="1"/>
</dbReference>
<feature type="transmembrane region" description="Helical" evidence="33">
    <location>
        <begin position="668"/>
        <end position="695"/>
    </location>
</feature>
<evidence type="ECO:0000256" key="29">
    <source>
        <dbReference type="ARBA" id="ARBA00023280"/>
    </source>
</evidence>
<dbReference type="FunFam" id="2.170.40.20:FF:000002">
    <property type="entry name" value="Envelope glycoprotein gp160"/>
    <property type="match status" value="1"/>
</dbReference>
<feature type="disulfide bond" evidence="32">
    <location>
        <begin position="218"/>
        <end position="247"/>
    </location>
</feature>
<keyword evidence="19 32" id="KW-1043">Host membrane</keyword>
<dbReference type="InterPro" id="IPR037527">
    <property type="entry name" value="Gp160"/>
</dbReference>
<evidence type="ECO:0000256" key="14">
    <source>
        <dbReference type="ARBA" id="ARBA00022692"/>
    </source>
</evidence>
<comment type="domain">
    <text evidence="32">The YXXL motif is involved in determining the exact site of viral release at the surface of infected mononuclear cells and promotes endocytosis. YXXL and di-leucine endocytosis motifs interact directly or indirectly with the clathrin adapter complexes, opperate independently, and their activities are not additive.</text>
</comment>
<keyword evidence="30 32" id="KW-0449">Lipoprotein</keyword>
<comment type="subcellular location">
    <subcellularLocation>
        <location evidence="3">Host cell membrane</location>
        <topology evidence="3">Peripheral membrane protein</topology>
    </subcellularLocation>
    <subcellularLocation>
        <location evidence="1">Host cell membrane</location>
        <topology evidence="1">Single-pass type I membrane protein</topology>
    </subcellularLocation>
    <subcellularLocation>
        <location evidence="2">Host endosome membrane</location>
        <topology evidence="2">Peripheral membrane protein</topology>
    </subcellularLocation>
    <subcellularLocation>
        <location evidence="5">Host endosome membrane</location>
        <topology evidence="5">Single-pass type I membrane protein</topology>
    </subcellularLocation>
    <subcellularLocation>
        <location evidence="6">Virion membrane</location>
        <topology evidence="6">Peripheral membrane protein</topology>
    </subcellularLocation>
    <subcellularLocation>
        <location evidence="4">Virion membrane</location>
        <topology evidence="4">Single-pass type I membrane protein</topology>
    </subcellularLocation>
</comment>
<comment type="domain">
    <text evidence="32 33">The 17 amino acids long immunosuppressive region is present in many retroviral envelope proteins. Synthetic peptides derived from this relatively conserved sequence inhibit immune function in vitro and in vivo.</text>
</comment>
<keyword evidence="10 32" id="KW-1165">Clathrin-mediated endocytosis of virus by host</keyword>
<feature type="lipid moiety-binding region" description="S-palmitoyl cysteine; by host" evidence="32">
    <location>
        <position position="754"/>
    </location>
</feature>
<comment type="domain">
    <text evidence="32">The CD4-binding region is targeted by the antibody b12.</text>
</comment>
<dbReference type="Gene3D" id="2.170.40.20">
    <property type="entry name" value="Human immunodeficiency virus 1, Gp160, envelope glycoprotein"/>
    <property type="match status" value="2"/>
</dbReference>
<dbReference type="FunFam" id="1.10.287.210:FF:000001">
    <property type="entry name" value="Envelope glycoprotein gp160"/>
    <property type="match status" value="1"/>
</dbReference>
<dbReference type="GO" id="GO:0055036">
    <property type="term" value="C:virion membrane"/>
    <property type="evidence" value="ECO:0007669"/>
    <property type="project" value="UniProtKB-SubCell"/>
</dbReference>
<keyword evidence="24 32" id="KW-0175">Coiled coil</keyword>
<evidence type="ECO:0000256" key="31">
    <source>
        <dbReference type="ARBA" id="ARBA00023296"/>
    </source>
</evidence>
<keyword evidence="7 32" id="KW-1168">Fusion of virus membrane with host membrane</keyword>
<dbReference type="GO" id="GO:0005198">
    <property type="term" value="F:structural molecule activity"/>
    <property type="evidence" value="ECO:0007669"/>
    <property type="project" value="UniProtKB-UniRule"/>
</dbReference>
<evidence type="ECO:0000256" key="25">
    <source>
        <dbReference type="ARBA" id="ARBA00023136"/>
    </source>
</evidence>
<keyword evidence="15 32" id="KW-0053">Apoptosis</keyword>
<feature type="region of interest" description="CD4-binding loop" evidence="32">
    <location>
        <begin position="360"/>
        <end position="370"/>
    </location>
</feature>
<feature type="topological domain" description="Cytoplasmic" evidence="32">
    <location>
        <begin position="696"/>
        <end position="846"/>
    </location>
</feature>
<feature type="disulfide bond" evidence="32">
    <location>
        <begin position="588"/>
        <end position="594"/>
    </location>
</feature>
<dbReference type="Gene3D" id="1.10.287.210">
    <property type="match status" value="1"/>
</dbReference>
<evidence type="ECO:0000256" key="30">
    <source>
        <dbReference type="ARBA" id="ARBA00023288"/>
    </source>
</evidence>
<evidence type="ECO:0000256" key="16">
    <source>
        <dbReference type="ARBA" id="ARBA00022729"/>
    </source>
</evidence>
<evidence type="ECO:0000256" key="22">
    <source>
        <dbReference type="ARBA" id="ARBA00022989"/>
    </source>
</evidence>
<evidence type="ECO:0000256" key="21">
    <source>
        <dbReference type="ARBA" id="ARBA00022890"/>
    </source>
</evidence>
<evidence type="ECO:0000256" key="34">
    <source>
        <dbReference type="SAM" id="MobiDB-lite"/>
    </source>
</evidence>
<dbReference type="GO" id="GO:0019031">
    <property type="term" value="C:viral envelope"/>
    <property type="evidence" value="ECO:0007669"/>
    <property type="project" value="UniProtKB-KW"/>
</dbReference>
<keyword evidence="29 32" id="KW-0899">Viral immunoevasion</keyword>
<protein>
    <recommendedName>
        <fullName evidence="32">Envelope glycoprotein gp160</fullName>
    </recommendedName>
    <alternativeName>
        <fullName evidence="32">Env polyprotein</fullName>
    </alternativeName>
    <component>
        <recommendedName>
            <fullName evidence="32">Surface protein gp120</fullName>
            <shortName evidence="32">SU</shortName>
        </recommendedName>
        <alternativeName>
            <fullName evidence="32">Glycoprotein 120</fullName>
            <shortName evidence="32">gp120</shortName>
        </alternativeName>
    </component>
    <component>
        <recommendedName>
            <fullName evidence="32">Transmembrane protein gp41</fullName>
            <shortName evidence="32">TM</shortName>
        </recommendedName>
        <alternativeName>
            <fullName evidence="32">Glycoprotein 41</fullName>
            <shortName evidence="32">gp41</shortName>
        </alternativeName>
    </component>
</protein>
<dbReference type="SUPFAM" id="SSF58069">
    <property type="entry name" value="Virus ectodomain"/>
    <property type="match status" value="1"/>
</dbReference>
<dbReference type="GO" id="GO:0052031">
    <property type="term" value="P:symbiont-mediated perturbation of host defense response"/>
    <property type="evidence" value="ECO:0007669"/>
    <property type="project" value="UniProtKB-UniRule"/>
</dbReference>
<gene>
    <name evidence="32 37" type="primary">env</name>
</gene>
<keyword evidence="14 32" id="KW-0812">Transmembrane</keyword>
<feature type="region of interest" description="Disordered" evidence="34">
    <location>
        <begin position="712"/>
        <end position="733"/>
    </location>
</feature>
<feature type="chain" id="PRO_5023225349" description="Transmembrane protein gp41" evidence="32">
    <location>
        <begin position="502"/>
        <end position="846"/>
    </location>
</feature>
<evidence type="ECO:0000256" key="15">
    <source>
        <dbReference type="ARBA" id="ARBA00022703"/>
    </source>
</evidence>
<feature type="short sequence motif" description="YXXL motif; contains endocytosis signal" evidence="32">
    <location>
        <begin position="702"/>
        <end position="705"/>
    </location>
</feature>
<evidence type="ECO:0000256" key="20">
    <source>
        <dbReference type="ARBA" id="ARBA00022879"/>
    </source>
</evidence>
<dbReference type="InterPro" id="IPR036377">
    <property type="entry name" value="Gp120_core_sf"/>
</dbReference>
<dbReference type="GO" id="GO:0044175">
    <property type="term" value="C:host cell endosome membrane"/>
    <property type="evidence" value="ECO:0007669"/>
    <property type="project" value="UniProtKB-SubCell"/>
</dbReference>
<dbReference type="InterPro" id="IPR000777">
    <property type="entry name" value="HIV1_Gp120"/>
</dbReference>